<evidence type="ECO:0000256" key="1">
    <source>
        <dbReference type="ARBA" id="ARBA00006596"/>
    </source>
</evidence>
<feature type="region of interest" description="Disordered" evidence="2">
    <location>
        <begin position="577"/>
        <end position="608"/>
    </location>
</feature>
<dbReference type="InterPro" id="IPR009016">
    <property type="entry name" value="Fe_hydrogenase"/>
</dbReference>
<dbReference type="InterPro" id="IPR050340">
    <property type="entry name" value="Cytosolic_Fe-S_CAF"/>
</dbReference>
<dbReference type="Proteomes" id="UP001516023">
    <property type="component" value="Unassembled WGS sequence"/>
</dbReference>
<feature type="compositionally biased region" description="Polar residues" evidence="2">
    <location>
        <begin position="27"/>
        <end position="51"/>
    </location>
</feature>
<organism evidence="4 5">
    <name type="scientific">Cyclotella cryptica</name>
    <dbReference type="NCBI Taxonomy" id="29204"/>
    <lineage>
        <taxon>Eukaryota</taxon>
        <taxon>Sar</taxon>
        <taxon>Stramenopiles</taxon>
        <taxon>Ochrophyta</taxon>
        <taxon>Bacillariophyta</taxon>
        <taxon>Coscinodiscophyceae</taxon>
        <taxon>Thalassiosirophycidae</taxon>
        <taxon>Stephanodiscales</taxon>
        <taxon>Stephanodiscaceae</taxon>
        <taxon>Cyclotella</taxon>
    </lineage>
</organism>
<dbReference type="InterPro" id="IPR004108">
    <property type="entry name" value="Fe_hydrogenase_lsu_C"/>
</dbReference>
<feature type="compositionally biased region" description="Polar residues" evidence="2">
    <location>
        <begin position="578"/>
        <end position="591"/>
    </location>
</feature>
<dbReference type="Gene3D" id="3.40.950.10">
    <property type="entry name" value="Fe-only Hydrogenase (Larger Subunit), Chain L, domain 3"/>
    <property type="match status" value="1"/>
</dbReference>
<evidence type="ECO:0000259" key="3">
    <source>
        <dbReference type="Pfam" id="PF02906"/>
    </source>
</evidence>
<evidence type="ECO:0000256" key="2">
    <source>
        <dbReference type="SAM" id="MobiDB-lite"/>
    </source>
</evidence>
<dbReference type="Pfam" id="PF02906">
    <property type="entry name" value="Fe_hyd_lg_C"/>
    <property type="match status" value="2"/>
</dbReference>
<feature type="compositionally biased region" description="Basic residues" evidence="2">
    <location>
        <begin position="66"/>
        <end position="75"/>
    </location>
</feature>
<protein>
    <recommendedName>
        <fullName evidence="3">Iron hydrogenase large subunit C-terminal domain-containing protein</fullName>
    </recommendedName>
</protein>
<comment type="similarity">
    <text evidence="1">Belongs to the NARF family.</text>
</comment>
<feature type="domain" description="Iron hydrogenase large subunit C-terminal" evidence="3">
    <location>
        <begin position="347"/>
        <end position="479"/>
    </location>
</feature>
<keyword evidence="5" id="KW-1185">Reference proteome</keyword>
<proteinExistence type="inferred from homology"/>
<dbReference type="SUPFAM" id="SSF53920">
    <property type="entry name" value="Fe-only hydrogenase"/>
    <property type="match status" value="1"/>
</dbReference>
<reference evidence="4 5" key="1">
    <citation type="journal article" date="2020" name="G3 (Bethesda)">
        <title>Improved Reference Genome for Cyclotella cryptica CCMP332, a Model for Cell Wall Morphogenesis, Salinity Adaptation, and Lipid Production in Diatoms (Bacillariophyta).</title>
        <authorList>
            <person name="Roberts W.R."/>
            <person name="Downey K.M."/>
            <person name="Ruck E.C."/>
            <person name="Traller J.C."/>
            <person name="Alverson A.J."/>
        </authorList>
    </citation>
    <scope>NUCLEOTIDE SEQUENCE [LARGE SCALE GENOMIC DNA]</scope>
    <source>
        <strain evidence="4 5">CCMP332</strain>
    </source>
</reference>
<feature type="region of interest" description="Disordered" evidence="2">
    <location>
        <begin position="27"/>
        <end position="91"/>
    </location>
</feature>
<evidence type="ECO:0000313" key="4">
    <source>
        <dbReference type="EMBL" id="KAL3785881.1"/>
    </source>
</evidence>
<dbReference type="PANTHER" id="PTHR11615">
    <property type="entry name" value="NITRATE, FORMATE, IRON DEHYDROGENASE"/>
    <property type="match status" value="1"/>
</dbReference>
<name>A0ABD3PF18_9STRA</name>
<comment type="caution">
    <text evidence="4">The sequence shown here is derived from an EMBL/GenBank/DDBJ whole genome shotgun (WGS) entry which is preliminary data.</text>
</comment>
<evidence type="ECO:0000313" key="5">
    <source>
        <dbReference type="Proteomes" id="UP001516023"/>
    </source>
</evidence>
<accession>A0ABD3PF18</accession>
<dbReference type="EMBL" id="JABMIG020000207">
    <property type="protein sequence ID" value="KAL3785881.1"/>
    <property type="molecule type" value="Genomic_DNA"/>
</dbReference>
<gene>
    <name evidence="4" type="ORF">HJC23_008769</name>
</gene>
<dbReference type="AlphaFoldDB" id="A0ABD3PF18"/>
<sequence length="795" mass="86054">MPVFLNNIDDYLGPSQACVNPLFTAPSNSTHAKTSSTAVPNNDQASANVSSDAGADANNEAGKVLQSRRRVKHRPPPPNIQNEEDTHQRKQPIRLLHNTDDGFVKSETNAIDSNPPSTKKKSKATVTLSDCLSCSGCVTSAEAVLMSHHSVEKLREVAMSQKSAVDRKHIVFTVSAASLADLYRHIYLELEGSSNLNNEESNSCNGFLARAPSNPSRYEFLRSIADFLYSRFGVEMVVDGAVTQQISLLESANEFCYRYKQEQIRKEKEDSPSIKTNCDISSIALSSTQTRYIKKESTVDGSPEVTEEYHPPGLLLVGDDDYSKVVTKNVQNGIIDNVAYGQQQSPGLPMLASSCPGFVCLVEKTAAPVVPLLSSAKSPMAAAGTLIKSGMLGTSCDASANGKTSGLSDGQCFHVAVMPCHDKKLEAGRNDFAWERQTLLKYSSQAKNTETTASTNDIVNEVDLVLTTGELLEILSSAAENTLENRPSGDHSSIHAIRELLASLKPSAESQTSQRSCPVITDLDLLDSEPTLHESQNNQELDVGVHGSGSYADFIFRYAAWSLFGCELSPHKPLPWKGSTSSNVTMNSVDKTSGVRRRRSRRQDNTDLRSITLYKHSDGSYSCDEENPSCRQSTPVLNFATAYGFKNVQLILQSLSKDGYTAGALDVKGYDYVEVMACPSGCPNGGGQIGAMGQRETPKETKERVKRTSSLIPIVRPNCGKGTVGTIASSLFGVCDGVARTGDNNDRLQPAVSSFKDGCFGQSSRRMLHTRFHIVPKLELSTGATAGVALSDTKW</sequence>
<dbReference type="Gene3D" id="3.40.50.1780">
    <property type="match status" value="1"/>
</dbReference>
<feature type="domain" description="Iron hydrogenase large subunit C-terminal" evidence="3">
    <location>
        <begin position="597"/>
        <end position="686"/>
    </location>
</feature>